<evidence type="ECO:0000313" key="2">
    <source>
        <dbReference type="EMBL" id="CBY09764.1"/>
    </source>
</evidence>
<dbReference type="AlphaFoldDB" id="E4XGG6"/>
<feature type="region of interest" description="Disordered" evidence="1">
    <location>
        <begin position="94"/>
        <end position="135"/>
    </location>
</feature>
<organism evidence="2">
    <name type="scientific">Oikopleura dioica</name>
    <name type="common">Tunicate</name>
    <dbReference type="NCBI Taxonomy" id="34765"/>
    <lineage>
        <taxon>Eukaryota</taxon>
        <taxon>Metazoa</taxon>
        <taxon>Chordata</taxon>
        <taxon>Tunicata</taxon>
        <taxon>Appendicularia</taxon>
        <taxon>Copelata</taxon>
        <taxon>Oikopleuridae</taxon>
        <taxon>Oikopleura</taxon>
    </lineage>
</organism>
<dbReference type="OrthoDB" id="10522004at2759"/>
<dbReference type="InParanoid" id="E4XGG6"/>
<feature type="region of interest" description="Disordered" evidence="1">
    <location>
        <begin position="41"/>
        <end position="60"/>
    </location>
</feature>
<name>E4XGG6_OIKDI</name>
<dbReference type="EMBL" id="FN653048">
    <property type="protein sequence ID" value="CBY09764.1"/>
    <property type="molecule type" value="Genomic_DNA"/>
</dbReference>
<feature type="compositionally biased region" description="Basic residues" evidence="1">
    <location>
        <begin position="110"/>
        <end position="127"/>
    </location>
</feature>
<dbReference type="Proteomes" id="UP000001307">
    <property type="component" value="Unassembled WGS sequence"/>
</dbReference>
<gene>
    <name evidence="2" type="ORF">GSOID_T00010577001</name>
</gene>
<keyword evidence="3" id="KW-1185">Reference proteome</keyword>
<reference evidence="2" key="1">
    <citation type="journal article" date="2010" name="Science">
        <title>Plasticity of animal genome architecture unmasked by rapid evolution of a pelagic tunicate.</title>
        <authorList>
            <person name="Denoeud F."/>
            <person name="Henriet S."/>
            <person name="Mungpakdee S."/>
            <person name="Aury J.M."/>
            <person name="Da Silva C."/>
            <person name="Brinkmann H."/>
            <person name="Mikhaleva J."/>
            <person name="Olsen L.C."/>
            <person name="Jubin C."/>
            <person name="Canestro C."/>
            <person name="Bouquet J.M."/>
            <person name="Danks G."/>
            <person name="Poulain J."/>
            <person name="Campsteijn C."/>
            <person name="Adamski M."/>
            <person name="Cross I."/>
            <person name="Yadetie F."/>
            <person name="Muffato M."/>
            <person name="Louis A."/>
            <person name="Butcher S."/>
            <person name="Tsagkogeorga G."/>
            <person name="Konrad A."/>
            <person name="Singh S."/>
            <person name="Jensen M.F."/>
            <person name="Cong E.H."/>
            <person name="Eikeseth-Otteraa H."/>
            <person name="Noel B."/>
            <person name="Anthouard V."/>
            <person name="Porcel B.M."/>
            <person name="Kachouri-Lafond R."/>
            <person name="Nishino A."/>
            <person name="Ugolini M."/>
            <person name="Chourrout P."/>
            <person name="Nishida H."/>
            <person name="Aasland R."/>
            <person name="Huzurbazar S."/>
            <person name="Westhof E."/>
            <person name="Delsuc F."/>
            <person name="Lehrach H."/>
            <person name="Reinhardt R."/>
            <person name="Weissenbach J."/>
            <person name="Roy S.W."/>
            <person name="Artiguenave F."/>
            <person name="Postlethwait J.H."/>
            <person name="Manak J.R."/>
            <person name="Thompson E.M."/>
            <person name="Jaillon O."/>
            <person name="Du Pasquier L."/>
            <person name="Boudinot P."/>
            <person name="Liberles D.A."/>
            <person name="Volff J.N."/>
            <person name="Philippe H."/>
            <person name="Lenhard B."/>
            <person name="Roest Crollius H."/>
            <person name="Wincker P."/>
            <person name="Chourrout D."/>
        </authorList>
    </citation>
    <scope>NUCLEOTIDE SEQUENCE [LARGE SCALE GENOMIC DNA]</scope>
</reference>
<evidence type="ECO:0000313" key="3">
    <source>
        <dbReference type="Proteomes" id="UP000001307"/>
    </source>
</evidence>
<evidence type="ECO:0000256" key="1">
    <source>
        <dbReference type="SAM" id="MobiDB-lite"/>
    </source>
</evidence>
<proteinExistence type="predicted"/>
<protein>
    <submittedName>
        <fullName evidence="2">Uncharacterized protein</fullName>
    </submittedName>
</protein>
<sequence>MKTQRQSSIESPYEKEHFVDDKNPYFTFGKERKRPTHDAIYGKWEPVEPSTGYPAHRWDPISIEDVKEEMTTLGGKDEQSDTAANKGLVTETEKNEFCARKSRKLENLKHGKVKKRHSKNKSNKNKSKKADKVSE</sequence>
<accession>E4XGG6</accession>
<feature type="compositionally biased region" description="Basic and acidic residues" evidence="1">
    <location>
        <begin position="94"/>
        <end position="109"/>
    </location>
</feature>